<sequence length="76" mass="8083">MPVVFDQGLEVGERLFQGALGEVPEHGGGQGAFVLWRQRHVGTGHGNGSWHAQLPVFPMPVGTPGVTPAHRVDFTA</sequence>
<dbReference type="EMBL" id="BAAATM010000008">
    <property type="protein sequence ID" value="GAA2529098.1"/>
    <property type="molecule type" value="Genomic_DNA"/>
</dbReference>
<evidence type="ECO:0000313" key="1">
    <source>
        <dbReference type="EMBL" id="GAA2529098.1"/>
    </source>
</evidence>
<reference evidence="1 2" key="1">
    <citation type="journal article" date="2019" name="Int. J. Syst. Evol. Microbiol.">
        <title>The Global Catalogue of Microorganisms (GCM) 10K type strain sequencing project: providing services to taxonomists for standard genome sequencing and annotation.</title>
        <authorList>
            <consortium name="The Broad Institute Genomics Platform"/>
            <consortium name="The Broad Institute Genome Sequencing Center for Infectious Disease"/>
            <person name="Wu L."/>
            <person name="Ma J."/>
        </authorList>
    </citation>
    <scope>NUCLEOTIDE SEQUENCE [LARGE SCALE GENOMIC DNA]</scope>
    <source>
        <strain evidence="1 2">JCM 6924</strain>
    </source>
</reference>
<protein>
    <submittedName>
        <fullName evidence="1">Uncharacterized protein</fullName>
    </submittedName>
</protein>
<proteinExistence type="predicted"/>
<evidence type="ECO:0000313" key="2">
    <source>
        <dbReference type="Proteomes" id="UP001501095"/>
    </source>
</evidence>
<name>A0ABN3NP01_9ACTN</name>
<comment type="caution">
    <text evidence="1">The sequence shown here is derived from an EMBL/GenBank/DDBJ whole genome shotgun (WGS) entry which is preliminary data.</text>
</comment>
<organism evidence="1 2">
    <name type="scientific">Streptomyces levis</name>
    <dbReference type="NCBI Taxonomy" id="285566"/>
    <lineage>
        <taxon>Bacteria</taxon>
        <taxon>Bacillati</taxon>
        <taxon>Actinomycetota</taxon>
        <taxon>Actinomycetes</taxon>
        <taxon>Kitasatosporales</taxon>
        <taxon>Streptomycetaceae</taxon>
        <taxon>Streptomyces</taxon>
    </lineage>
</organism>
<accession>A0ABN3NP01</accession>
<keyword evidence="2" id="KW-1185">Reference proteome</keyword>
<dbReference type="Proteomes" id="UP001501095">
    <property type="component" value="Unassembled WGS sequence"/>
</dbReference>
<gene>
    <name evidence="1" type="ORF">GCM10010423_24970</name>
</gene>